<reference evidence="2" key="1">
    <citation type="submission" date="2017-11" db="EMBL/GenBank/DDBJ databases">
        <authorList>
            <person name="Lima N.C."/>
            <person name="Parody-Merino A.M."/>
            <person name="Battley P.F."/>
            <person name="Fidler A.E."/>
            <person name="Prosdocimi F."/>
        </authorList>
    </citation>
    <scope>NUCLEOTIDE SEQUENCE [LARGE SCALE GENOMIC DNA]</scope>
</reference>
<dbReference type="EMBL" id="KZ505756">
    <property type="protein sequence ID" value="PKU45511.1"/>
    <property type="molecule type" value="Genomic_DNA"/>
</dbReference>
<dbReference type="AlphaFoldDB" id="A0A2I0UHK1"/>
<evidence type="ECO:0000313" key="1">
    <source>
        <dbReference type="EMBL" id="PKU45511.1"/>
    </source>
</evidence>
<gene>
    <name evidence="1" type="ORF">llap_4195</name>
</gene>
<organism evidence="1 2">
    <name type="scientific">Limosa lapponica baueri</name>
    <dbReference type="NCBI Taxonomy" id="1758121"/>
    <lineage>
        <taxon>Eukaryota</taxon>
        <taxon>Metazoa</taxon>
        <taxon>Chordata</taxon>
        <taxon>Craniata</taxon>
        <taxon>Vertebrata</taxon>
        <taxon>Euteleostomi</taxon>
        <taxon>Archelosauria</taxon>
        <taxon>Archosauria</taxon>
        <taxon>Dinosauria</taxon>
        <taxon>Saurischia</taxon>
        <taxon>Theropoda</taxon>
        <taxon>Coelurosauria</taxon>
        <taxon>Aves</taxon>
        <taxon>Neognathae</taxon>
        <taxon>Neoaves</taxon>
        <taxon>Charadriiformes</taxon>
        <taxon>Scolopacidae</taxon>
        <taxon>Limosa</taxon>
    </lineage>
</organism>
<dbReference type="Proteomes" id="UP000233556">
    <property type="component" value="Unassembled WGS sequence"/>
</dbReference>
<accession>A0A2I0UHK1</accession>
<keyword evidence="2" id="KW-1185">Reference proteome</keyword>
<evidence type="ECO:0000313" key="2">
    <source>
        <dbReference type="Proteomes" id="UP000233556"/>
    </source>
</evidence>
<reference evidence="2" key="2">
    <citation type="submission" date="2017-12" db="EMBL/GenBank/DDBJ databases">
        <title>Genome sequence of the Bar-tailed Godwit (Limosa lapponica baueri).</title>
        <authorList>
            <person name="Lima N.C.B."/>
            <person name="Parody-Merino A.M."/>
            <person name="Battley P.F."/>
            <person name="Fidler A.E."/>
            <person name="Prosdocimi F."/>
        </authorList>
    </citation>
    <scope>NUCLEOTIDE SEQUENCE [LARGE SCALE GENOMIC DNA]</scope>
</reference>
<protein>
    <submittedName>
        <fullName evidence="1">Uncharacterized protein</fullName>
    </submittedName>
</protein>
<proteinExistence type="predicted"/>
<sequence>MNTHNLKQSYQETFSFKALSSGITMKKKWTCQGPVTGVLFNYANKTRELWRQVILMQVLALADNGNSSPSPSKQFHFFTVCNHSTTQQENILGSSGTVSPAGLVEVPIRYVGMDVKISHSAPGDIISVSHLDKMPTVSLIHM</sequence>
<name>A0A2I0UHK1_LIMLA</name>